<dbReference type="EC" id="1.4.1.1" evidence="3"/>
<comment type="function">
    <text evidence="3">Catalyzes the NAD(+)-dependent oxidative deamination of L-alanine to pyruvate, and the reverse reaction, the reductive amination of pyruvate.</text>
</comment>
<dbReference type="FunFam" id="3.30.1780.10:FF:000002">
    <property type="entry name" value="Ornithine cyclodeaminase"/>
    <property type="match status" value="1"/>
</dbReference>
<sequence length="324" mass="35480">MIFLCREDIEKIFKMEDALNAVEEAYIAHAHGEIVMPPKMDLHLDKGLLRYMPAYVRSIDSAGEKIVNIHPQNPRESSLPTVMALIVINNPATGEPIAVMDGTYITAMRTGAAGGISAKYLSRKDASVVGMVGAGVQARGQLMALIQVRNISEVKVYDMYRDASERFAREVGETLDIQITTVESAKEAVVGSDIVVTTTTSRKPVVMNEWVDIGTHVCAVGADTPGKRELDLSLLKRGKIVVDDVSQSTTIGELNIPYRDGLIELEEIYGEIGEIIIGRKEGREAEDEITIFDTSGLAAQDIISAHHILNDAKRKKIGLEMKVF</sequence>
<feature type="binding site" evidence="3">
    <location>
        <position position="227"/>
    </location>
    <ligand>
        <name>NAD(+)</name>
        <dbReference type="ChEBI" id="CHEBI:57540"/>
    </ligand>
</feature>
<dbReference type="GO" id="GO:0000286">
    <property type="term" value="F:alanine dehydrogenase activity"/>
    <property type="evidence" value="ECO:0007669"/>
    <property type="project" value="UniProtKB-UniRule"/>
</dbReference>
<keyword evidence="1 3" id="KW-0560">Oxidoreductase</keyword>
<organism evidence="4 5">
    <name type="scientific">Candidatus Methanolliviera hydrocarbonicum</name>
    <dbReference type="NCBI Taxonomy" id="2491085"/>
    <lineage>
        <taxon>Archaea</taxon>
        <taxon>Methanobacteriati</taxon>
        <taxon>Methanobacteriota</taxon>
        <taxon>Candidatus Methanoliparia</taxon>
        <taxon>Candidatus Methanoliparales</taxon>
        <taxon>Candidatus Methanollivieraceae</taxon>
        <taxon>Candidatus Methanolliviera</taxon>
    </lineage>
</organism>
<gene>
    <name evidence="3" type="primary">ala</name>
    <name evidence="4" type="ORF">EF807_06525</name>
</gene>
<dbReference type="PANTHER" id="PTHR13812">
    <property type="entry name" value="KETIMINE REDUCTASE MU-CRYSTALLIN"/>
    <property type="match status" value="1"/>
</dbReference>
<dbReference type="InterPro" id="IPR028609">
    <property type="entry name" value="AlaDH_arch-typ"/>
</dbReference>
<dbReference type="Gene3D" id="3.30.1780.10">
    <property type="entry name" value="ornithine cyclodeaminase, domain 1"/>
    <property type="match status" value="1"/>
</dbReference>
<feature type="active site" description="Proton donor/acceptor" evidence="3">
    <location>
        <position position="65"/>
    </location>
</feature>
<dbReference type="GO" id="GO:0006522">
    <property type="term" value="P:alanine metabolic process"/>
    <property type="evidence" value="ECO:0007669"/>
    <property type="project" value="UniProtKB-UniRule"/>
</dbReference>
<evidence type="ECO:0000256" key="2">
    <source>
        <dbReference type="ARBA" id="ARBA00023027"/>
    </source>
</evidence>
<comment type="caution">
    <text evidence="4">The sequence shown here is derived from an EMBL/GenBank/DDBJ whole genome shotgun (WGS) entry which is preliminary data.</text>
</comment>
<dbReference type="FunFam" id="3.40.50.720:FF:000311">
    <property type="entry name" value="Ornithine cyclodeaminase"/>
    <property type="match status" value="1"/>
</dbReference>
<dbReference type="InterPro" id="IPR023401">
    <property type="entry name" value="ODC_N"/>
</dbReference>
<protein>
    <recommendedName>
        <fullName evidence="3">Alanine dehydrogenase</fullName>
        <shortName evidence="3">AlaDH</shortName>
        <ecNumber evidence="3">1.4.1.1</ecNumber>
    </recommendedName>
</protein>
<dbReference type="Gene3D" id="3.40.50.720">
    <property type="entry name" value="NAD(P)-binding Rossmann-like Domain"/>
    <property type="match status" value="1"/>
</dbReference>
<keyword evidence="2 3" id="KW-0520">NAD</keyword>
<dbReference type="HAMAP" id="MF_00935">
    <property type="entry name" value="AlaDH_arch"/>
    <property type="match status" value="1"/>
</dbReference>
<feature type="binding site" evidence="3">
    <location>
        <begin position="221"/>
        <end position="223"/>
    </location>
    <ligand>
        <name>NAD(+)</name>
        <dbReference type="ChEBI" id="CHEBI:57540"/>
    </ligand>
</feature>
<proteinExistence type="inferred from homology"/>
<evidence type="ECO:0000256" key="1">
    <source>
        <dbReference type="ARBA" id="ARBA00023002"/>
    </source>
</evidence>
<dbReference type="PIRSF" id="PIRSF001439">
    <property type="entry name" value="CryM"/>
    <property type="match status" value="1"/>
</dbReference>
<comment type="catalytic activity">
    <reaction evidence="3">
        <text>L-alanine + NAD(+) + H2O = pyruvate + NH4(+) + NADH + H(+)</text>
        <dbReference type="Rhea" id="RHEA:18405"/>
        <dbReference type="ChEBI" id="CHEBI:15361"/>
        <dbReference type="ChEBI" id="CHEBI:15377"/>
        <dbReference type="ChEBI" id="CHEBI:15378"/>
        <dbReference type="ChEBI" id="CHEBI:28938"/>
        <dbReference type="ChEBI" id="CHEBI:57540"/>
        <dbReference type="ChEBI" id="CHEBI:57945"/>
        <dbReference type="ChEBI" id="CHEBI:57972"/>
        <dbReference type="EC" id="1.4.1.1"/>
    </reaction>
</comment>
<dbReference type="GO" id="GO:0005737">
    <property type="term" value="C:cytoplasm"/>
    <property type="evidence" value="ECO:0007669"/>
    <property type="project" value="TreeGrafter"/>
</dbReference>
<dbReference type="PANTHER" id="PTHR13812:SF19">
    <property type="entry name" value="KETIMINE REDUCTASE MU-CRYSTALLIN"/>
    <property type="match status" value="1"/>
</dbReference>
<dbReference type="SUPFAM" id="SSF51735">
    <property type="entry name" value="NAD(P)-binding Rossmann-fold domains"/>
    <property type="match status" value="1"/>
</dbReference>
<dbReference type="EMBL" id="RXIL01000117">
    <property type="protein sequence ID" value="RZN68054.1"/>
    <property type="molecule type" value="Genomic_DNA"/>
</dbReference>
<dbReference type="InterPro" id="IPR003462">
    <property type="entry name" value="ODC_Mu_crystall"/>
</dbReference>
<accession>A0A520KVL3</accession>
<keyword evidence="3" id="KW-0547">Nucleotide-binding</keyword>
<evidence type="ECO:0000313" key="5">
    <source>
        <dbReference type="Proteomes" id="UP000320766"/>
    </source>
</evidence>
<evidence type="ECO:0000313" key="4">
    <source>
        <dbReference type="EMBL" id="RZN68054.1"/>
    </source>
</evidence>
<dbReference type="GO" id="GO:0051287">
    <property type="term" value="F:NAD binding"/>
    <property type="evidence" value="ECO:0007669"/>
    <property type="project" value="UniProtKB-UniRule"/>
</dbReference>
<dbReference type="Proteomes" id="UP000320766">
    <property type="component" value="Unassembled WGS sequence"/>
</dbReference>
<comment type="caution">
    <text evidence="3">Lacks conserved residue(s) required for the propagation of feature annotation.</text>
</comment>
<dbReference type="Pfam" id="PF02423">
    <property type="entry name" value="OCD_Mu_crystall"/>
    <property type="match status" value="1"/>
</dbReference>
<dbReference type="InterPro" id="IPR036291">
    <property type="entry name" value="NAD(P)-bd_dom_sf"/>
</dbReference>
<comment type="similarity">
    <text evidence="3">Belongs to the ornithine cyclodeaminase/mu-crystallin family. Archaeal alanine dehydrogenase subfamily.</text>
</comment>
<evidence type="ECO:0000256" key="3">
    <source>
        <dbReference type="HAMAP-Rule" id="MF_00935"/>
    </source>
</evidence>
<reference evidence="4 5" key="1">
    <citation type="journal article" date="2019" name="Nat. Microbiol.">
        <title>Wide diversity of methane and short-chain alkane metabolisms in uncultured archaea.</title>
        <authorList>
            <person name="Borrel G."/>
            <person name="Adam P.S."/>
            <person name="McKay L.J."/>
            <person name="Chen L.X."/>
            <person name="Sierra-Garcia I.N."/>
            <person name="Sieber C.M."/>
            <person name="Letourneur Q."/>
            <person name="Ghozlane A."/>
            <person name="Andersen G.L."/>
            <person name="Li W.J."/>
            <person name="Hallam S.J."/>
            <person name="Muyzer G."/>
            <person name="de Oliveira V.M."/>
            <person name="Inskeep W.P."/>
            <person name="Banfield J.F."/>
            <person name="Gribaldo S."/>
        </authorList>
    </citation>
    <scope>NUCLEOTIDE SEQUENCE [LARGE SCALE GENOMIC DNA]</scope>
    <source>
        <strain evidence="4">NM1b</strain>
    </source>
</reference>
<dbReference type="AlphaFoldDB" id="A0A520KVL3"/>
<feature type="binding site" evidence="3">
    <location>
        <begin position="136"/>
        <end position="137"/>
    </location>
    <ligand>
        <name>NAD(+)</name>
        <dbReference type="ChEBI" id="CHEBI:57540"/>
    </ligand>
</feature>
<name>A0A520KVL3_9EURY</name>
<feature type="binding site" evidence="3">
    <location>
        <position position="109"/>
    </location>
    <ligand>
        <name>NAD(+)</name>
        <dbReference type="ChEBI" id="CHEBI:57540"/>
    </ligand>
</feature>